<organism evidence="6 7">
    <name type="scientific">Marchantia polymorpha</name>
    <name type="common">Common liverwort</name>
    <name type="synonym">Marchantia aquatica</name>
    <dbReference type="NCBI Taxonomy" id="3197"/>
    <lineage>
        <taxon>Eukaryota</taxon>
        <taxon>Viridiplantae</taxon>
        <taxon>Streptophyta</taxon>
        <taxon>Embryophyta</taxon>
        <taxon>Marchantiophyta</taxon>
        <taxon>Marchantiopsida</taxon>
        <taxon>Marchantiidae</taxon>
        <taxon>Marchantiales</taxon>
        <taxon>Marchantiaceae</taxon>
        <taxon>Marchantia</taxon>
    </lineage>
</organism>
<keyword evidence="7" id="KW-1185">Reference proteome</keyword>
<dbReference type="Gramene" id="Mp7g16670.1">
    <property type="protein sequence ID" value="Mp7g16670.1.cds"/>
    <property type="gene ID" value="Mp7g16670"/>
</dbReference>
<evidence type="ECO:0000256" key="3">
    <source>
        <dbReference type="ARBA" id="ARBA00023122"/>
    </source>
</evidence>
<evidence type="ECO:0000256" key="2">
    <source>
        <dbReference type="ARBA" id="ARBA00022737"/>
    </source>
</evidence>
<dbReference type="GO" id="GO:0043609">
    <property type="term" value="P:regulation of carbon utilization"/>
    <property type="evidence" value="ECO:0000318"/>
    <property type="project" value="GO_Central"/>
</dbReference>
<dbReference type="InterPro" id="IPR013783">
    <property type="entry name" value="Ig-like_fold"/>
</dbReference>
<dbReference type="Gene3D" id="3.10.580.10">
    <property type="entry name" value="CBS-domain"/>
    <property type="match status" value="2"/>
</dbReference>
<comment type="similarity">
    <text evidence="1">Belongs to the 5'-AMP-activated protein kinase gamma subunit family.</text>
</comment>
<name>A0A2R6WWZ5_MARPO</name>
<dbReference type="Pfam" id="PF00571">
    <property type="entry name" value="CBS"/>
    <property type="match status" value="4"/>
</dbReference>
<dbReference type="SUPFAM" id="SSF54631">
    <property type="entry name" value="CBS-domain pair"/>
    <property type="match status" value="2"/>
</dbReference>
<dbReference type="GO" id="GO:0000266">
    <property type="term" value="P:mitochondrial fission"/>
    <property type="evidence" value="ECO:0007669"/>
    <property type="project" value="EnsemblPlants"/>
</dbReference>
<feature type="domain" description="CBS" evidence="5">
    <location>
        <begin position="280"/>
        <end position="345"/>
    </location>
</feature>
<evidence type="ECO:0000313" key="6">
    <source>
        <dbReference type="EMBL" id="PTQ38369.1"/>
    </source>
</evidence>
<evidence type="ECO:0000259" key="5">
    <source>
        <dbReference type="PROSITE" id="PS51371"/>
    </source>
</evidence>
<accession>A0A2R6WWZ5</accession>
<feature type="domain" description="CBS" evidence="5">
    <location>
        <begin position="187"/>
        <end position="250"/>
    </location>
</feature>
<dbReference type="OrthoDB" id="531008at2759"/>
<dbReference type="FunFam" id="2.60.40.10:FF:001860">
    <property type="entry name" value="Sucrose nonfermenting 4-like protein"/>
    <property type="match status" value="1"/>
</dbReference>
<protein>
    <recommendedName>
        <fullName evidence="5">CBS domain-containing protein</fullName>
    </recommendedName>
</protein>
<dbReference type="EMBL" id="KZ772723">
    <property type="protein sequence ID" value="PTQ38369.1"/>
    <property type="molecule type" value="Genomic_DNA"/>
</dbReference>
<gene>
    <name evidence="6" type="ORF">MARPO_0051s0005</name>
</gene>
<dbReference type="PANTHER" id="PTHR13780">
    <property type="entry name" value="AMP-ACTIVATED PROTEIN KINASE, GAMMA REGULATORY SUBUNIT"/>
    <property type="match status" value="1"/>
</dbReference>
<dbReference type="GO" id="GO:0005634">
    <property type="term" value="C:nucleus"/>
    <property type="evidence" value="ECO:0007669"/>
    <property type="project" value="EnsemblPlants"/>
</dbReference>
<dbReference type="InterPro" id="IPR032640">
    <property type="entry name" value="AMPK1_CBM"/>
</dbReference>
<dbReference type="GO" id="GO:0006110">
    <property type="term" value="P:regulation of glycolytic process"/>
    <property type="evidence" value="ECO:0000318"/>
    <property type="project" value="GO_Central"/>
</dbReference>
<proteinExistence type="inferred from homology"/>
<dbReference type="GO" id="GO:0009859">
    <property type="term" value="P:pollen hydration"/>
    <property type="evidence" value="ECO:0007669"/>
    <property type="project" value="EnsemblPlants"/>
</dbReference>
<dbReference type="InterPro" id="IPR000644">
    <property type="entry name" value="CBS_dom"/>
</dbReference>
<dbReference type="AlphaFoldDB" id="A0A2R6WWZ5"/>
<dbReference type="Pfam" id="PF16561">
    <property type="entry name" value="AMPK1_CBM"/>
    <property type="match status" value="1"/>
</dbReference>
<keyword evidence="3 4" id="KW-0129">CBS domain</keyword>
<reference evidence="7" key="1">
    <citation type="journal article" date="2017" name="Cell">
        <title>Insights into land plant evolution garnered from the Marchantia polymorpha genome.</title>
        <authorList>
            <person name="Bowman J.L."/>
            <person name="Kohchi T."/>
            <person name="Yamato K.T."/>
            <person name="Jenkins J."/>
            <person name="Shu S."/>
            <person name="Ishizaki K."/>
            <person name="Yamaoka S."/>
            <person name="Nishihama R."/>
            <person name="Nakamura Y."/>
            <person name="Berger F."/>
            <person name="Adam C."/>
            <person name="Aki S.S."/>
            <person name="Althoff F."/>
            <person name="Araki T."/>
            <person name="Arteaga-Vazquez M.A."/>
            <person name="Balasubrmanian S."/>
            <person name="Barry K."/>
            <person name="Bauer D."/>
            <person name="Boehm C.R."/>
            <person name="Briginshaw L."/>
            <person name="Caballero-Perez J."/>
            <person name="Catarino B."/>
            <person name="Chen F."/>
            <person name="Chiyoda S."/>
            <person name="Chovatia M."/>
            <person name="Davies K.M."/>
            <person name="Delmans M."/>
            <person name="Demura T."/>
            <person name="Dierschke T."/>
            <person name="Dolan L."/>
            <person name="Dorantes-Acosta A.E."/>
            <person name="Eklund D.M."/>
            <person name="Florent S.N."/>
            <person name="Flores-Sandoval E."/>
            <person name="Fujiyama A."/>
            <person name="Fukuzawa H."/>
            <person name="Galik B."/>
            <person name="Grimanelli D."/>
            <person name="Grimwood J."/>
            <person name="Grossniklaus U."/>
            <person name="Hamada T."/>
            <person name="Haseloff J."/>
            <person name="Hetherington A.J."/>
            <person name="Higo A."/>
            <person name="Hirakawa Y."/>
            <person name="Hundley H.N."/>
            <person name="Ikeda Y."/>
            <person name="Inoue K."/>
            <person name="Inoue S.I."/>
            <person name="Ishida S."/>
            <person name="Jia Q."/>
            <person name="Kakita M."/>
            <person name="Kanazawa T."/>
            <person name="Kawai Y."/>
            <person name="Kawashima T."/>
            <person name="Kennedy M."/>
            <person name="Kinose K."/>
            <person name="Kinoshita T."/>
            <person name="Kohara Y."/>
            <person name="Koide E."/>
            <person name="Komatsu K."/>
            <person name="Kopischke S."/>
            <person name="Kubo M."/>
            <person name="Kyozuka J."/>
            <person name="Lagercrantz U."/>
            <person name="Lin S.S."/>
            <person name="Lindquist E."/>
            <person name="Lipzen A.M."/>
            <person name="Lu C.W."/>
            <person name="De Luna E."/>
            <person name="Martienssen R.A."/>
            <person name="Minamino N."/>
            <person name="Mizutani M."/>
            <person name="Mizutani M."/>
            <person name="Mochizuki N."/>
            <person name="Monte I."/>
            <person name="Mosher R."/>
            <person name="Nagasaki H."/>
            <person name="Nakagami H."/>
            <person name="Naramoto S."/>
            <person name="Nishitani K."/>
            <person name="Ohtani M."/>
            <person name="Okamoto T."/>
            <person name="Okumura M."/>
            <person name="Phillips J."/>
            <person name="Pollak B."/>
            <person name="Reinders A."/>
            <person name="Rovekamp M."/>
            <person name="Sano R."/>
            <person name="Sawa S."/>
            <person name="Schmid M.W."/>
            <person name="Shirakawa M."/>
            <person name="Solano R."/>
            <person name="Spunde A."/>
            <person name="Suetsugu N."/>
            <person name="Sugano S."/>
            <person name="Sugiyama A."/>
            <person name="Sun R."/>
            <person name="Suzuki Y."/>
            <person name="Takenaka M."/>
            <person name="Takezawa D."/>
            <person name="Tomogane H."/>
            <person name="Tsuzuki M."/>
            <person name="Ueda T."/>
            <person name="Umeda M."/>
            <person name="Ward J.M."/>
            <person name="Watanabe Y."/>
            <person name="Yazaki K."/>
            <person name="Yokoyama R."/>
            <person name="Yoshitake Y."/>
            <person name="Yotsui I."/>
            <person name="Zachgo S."/>
            <person name="Schmutz J."/>
        </authorList>
    </citation>
    <scope>NUCLEOTIDE SEQUENCE [LARGE SCALE GENOMIC DNA]</scope>
    <source>
        <strain evidence="7">Tak-1</strain>
    </source>
</reference>
<evidence type="ECO:0000256" key="1">
    <source>
        <dbReference type="ARBA" id="ARBA00006750"/>
    </source>
</evidence>
<sequence>MFGEGTGGGAAAASPPVLVPTRFVWTHGGRRVHLCGSFTRWQETMPMSPMEGLPTVFQVVCTLPPGYHQYKFIVDGEWRHDDQQSVMSDPLGNVNNWVLVKEPEHLSSVEGLGQLGASMDVDHDMPPLTVLSSLPETSGLRLDDHHQVQHHLQATLLPEVPALSEGDAEASRQRIADFLLRYTAYELLPESGKVVALDVTLPVKQAFHALYEQGLPAAPLWDSDRQQFVGMLSAADFITILKQLGSNGAILAEDDFDTHTIAAWKEEKLQLATQMDGSRMSPRRPLLYVGPDDSLRQVADRLLEHEVAMVPVLHFPPQNGSVPQLLHLASLSGVLKCMHRHFRNVPGSLPLLSQPIGALPLGTWIPEITGDAGGPQLAVLRPNATLSNALALLLRTGVSSLPIVDEHGSLVDIYSRSDITALARDRSYAHLQLDVVTVTQALQIGAQDWGNGPGGPTSAGNRLHMCVRSESLRSVVERLAHPGVRRLICIEAGSKRVEGIISLRDVFNFLLG</sequence>
<dbReference type="InterPro" id="IPR014756">
    <property type="entry name" value="Ig_E-set"/>
</dbReference>
<dbReference type="PANTHER" id="PTHR13780:SF35">
    <property type="entry name" value="LD22662P"/>
    <property type="match status" value="1"/>
</dbReference>
<dbReference type="SMART" id="SM00116">
    <property type="entry name" value="CBS"/>
    <property type="match status" value="4"/>
</dbReference>
<dbReference type="GO" id="GO:0045722">
    <property type="term" value="P:positive regulation of gluconeogenesis"/>
    <property type="evidence" value="ECO:0000318"/>
    <property type="project" value="GO_Central"/>
</dbReference>
<evidence type="ECO:0000256" key="4">
    <source>
        <dbReference type="PROSITE-ProRule" id="PRU00703"/>
    </source>
</evidence>
<dbReference type="InterPro" id="IPR050511">
    <property type="entry name" value="AMPK_gamma/SDS23_families"/>
</dbReference>
<dbReference type="GO" id="GO:0042149">
    <property type="term" value="P:cellular response to glucose starvation"/>
    <property type="evidence" value="ECO:0000318"/>
    <property type="project" value="GO_Central"/>
</dbReference>
<evidence type="ECO:0000313" key="7">
    <source>
        <dbReference type="Proteomes" id="UP000244005"/>
    </source>
</evidence>
<dbReference type="SUPFAM" id="SSF81296">
    <property type="entry name" value="E set domains"/>
    <property type="match status" value="1"/>
</dbReference>
<dbReference type="GO" id="GO:0008047">
    <property type="term" value="F:enzyme activator activity"/>
    <property type="evidence" value="ECO:0007669"/>
    <property type="project" value="EnsemblPlants"/>
</dbReference>
<dbReference type="GO" id="GO:1901982">
    <property type="term" value="F:maltose binding"/>
    <property type="evidence" value="ECO:0007669"/>
    <property type="project" value="EnsemblPlants"/>
</dbReference>
<dbReference type="GO" id="GO:0019900">
    <property type="term" value="F:kinase binding"/>
    <property type="evidence" value="ECO:0007669"/>
    <property type="project" value="EnsemblPlants"/>
</dbReference>
<dbReference type="PROSITE" id="PS51371">
    <property type="entry name" value="CBS"/>
    <property type="match status" value="3"/>
</dbReference>
<dbReference type="GO" id="GO:0009569">
    <property type="term" value="C:chloroplast starch grain"/>
    <property type="evidence" value="ECO:0007669"/>
    <property type="project" value="EnsemblPlants"/>
</dbReference>
<dbReference type="Gene3D" id="2.60.40.10">
    <property type="entry name" value="Immunoglobulins"/>
    <property type="match status" value="1"/>
</dbReference>
<dbReference type="InterPro" id="IPR046342">
    <property type="entry name" value="CBS_dom_sf"/>
</dbReference>
<dbReference type="GO" id="GO:2000377">
    <property type="term" value="P:regulation of reactive oxygen species metabolic process"/>
    <property type="evidence" value="ECO:0007669"/>
    <property type="project" value="EnsemblPlants"/>
</dbReference>
<dbReference type="Proteomes" id="UP000244005">
    <property type="component" value="Unassembled WGS sequence"/>
</dbReference>
<keyword evidence="2" id="KW-0677">Repeat</keyword>
<dbReference type="GO" id="GO:0016559">
    <property type="term" value="P:peroxisome fission"/>
    <property type="evidence" value="ECO:0007669"/>
    <property type="project" value="EnsemblPlants"/>
</dbReference>
<dbReference type="CDD" id="cd02859">
    <property type="entry name" value="E_set_AMPKbeta_like_N"/>
    <property type="match status" value="1"/>
</dbReference>
<dbReference type="GO" id="GO:0019887">
    <property type="term" value="F:protein kinase regulator activity"/>
    <property type="evidence" value="ECO:0007669"/>
    <property type="project" value="EnsemblPlants"/>
</dbReference>
<feature type="domain" description="CBS" evidence="5">
    <location>
        <begin position="373"/>
        <end position="433"/>
    </location>
</feature>